<feature type="transmembrane region" description="Helical" evidence="7">
    <location>
        <begin position="290"/>
        <end position="306"/>
    </location>
</feature>
<keyword evidence="6 7" id="KW-0472">Membrane</keyword>
<sequence>MRQKNVDLQNSNRIMLSTITSRVGNAVFDYANKMILVSVFASRPLLMSLYQSSETMIGIVFNLFAGAFADKVNRKKILIVTDFLSGITCLICFLFLDTPYLYLAMLVGNIVLAILSTYNSPSYNAMIKESITEDYIETHFSRFTLAKEIFSIASPSIGVLVWQLFGLKVSYLFNAATFLFSAFISSKIVIQLPPKEKKKKESVFKQITEGLQYMFKHKTIMYLLIISAMVNFFLSGYNLSMPYLNNYFAKEMSNFFGAALIAESVGAIVFSAVNTKLSKEKKKEVSQNKMLLFLVLCGLSIVLLPLQDAVFKNAYLSLVPFALMGGFLTMFNIQFFTIVQKSVDSEYVGRVYSVIFTIAILFMPVGSIVFGFILNPANLLVMLICGIGVILSVVLYKLLMIGK</sequence>
<comment type="caution">
    <text evidence="9">The sequence shown here is derived from an EMBL/GenBank/DDBJ whole genome shotgun (WGS) entry which is preliminary data.</text>
</comment>
<dbReference type="Gene3D" id="1.20.1250.20">
    <property type="entry name" value="MFS general substrate transporter like domains"/>
    <property type="match status" value="1"/>
</dbReference>
<dbReference type="InterPro" id="IPR020846">
    <property type="entry name" value="MFS_dom"/>
</dbReference>
<evidence type="ECO:0000256" key="4">
    <source>
        <dbReference type="ARBA" id="ARBA00022692"/>
    </source>
</evidence>
<evidence type="ECO:0000256" key="3">
    <source>
        <dbReference type="ARBA" id="ARBA00022475"/>
    </source>
</evidence>
<feature type="transmembrane region" description="Helical" evidence="7">
    <location>
        <begin position="379"/>
        <end position="399"/>
    </location>
</feature>
<dbReference type="Proteomes" id="UP000196074">
    <property type="component" value="Unassembled WGS sequence"/>
</dbReference>
<dbReference type="EMBL" id="NFLC01000019">
    <property type="protein sequence ID" value="OUQ09635.1"/>
    <property type="molecule type" value="Genomic_DNA"/>
</dbReference>
<dbReference type="GO" id="GO:0005886">
    <property type="term" value="C:plasma membrane"/>
    <property type="evidence" value="ECO:0007669"/>
    <property type="project" value="UniProtKB-SubCell"/>
</dbReference>
<evidence type="ECO:0000259" key="8">
    <source>
        <dbReference type="PROSITE" id="PS50850"/>
    </source>
</evidence>
<dbReference type="RefSeq" id="WP_050047226.1">
    <property type="nucleotide sequence ID" value="NZ_LDDZ01000004.1"/>
</dbReference>
<feature type="transmembrane region" description="Helical" evidence="7">
    <location>
        <begin position="220"/>
        <end position="240"/>
    </location>
</feature>
<dbReference type="InterPro" id="IPR036259">
    <property type="entry name" value="MFS_trans_sf"/>
</dbReference>
<dbReference type="Pfam" id="PF07690">
    <property type="entry name" value="MFS_1"/>
    <property type="match status" value="1"/>
</dbReference>
<feature type="transmembrane region" description="Helical" evidence="7">
    <location>
        <begin position="351"/>
        <end position="373"/>
    </location>
</feature>
<comment type="subcellular location">
    <subcellularLocation>
        <location evidence="1">Cell membrane</location>
        <topology evidence="1">Multi-pass membrane protein</topology>
    </subcellularLocation>
</comment>
<evidence type="ECO:0000313" key="10">
    <source>
        <dbReference type="Proteomes" id="UP000196074"/>
    </source>
</evidence>
<evidence type="ECO:0000256" key="6">
    <source>
        <dbReference type="ARBA" id="ARBA00023136"/>
    </source>
</evidence>
<dbReference type="GO" id="GO:0022857">
    <property type="term" value="F:transmembrane transporter activity"/>
    <property type="evidence" value="ECO:0007669"/>
    <property type="project" value="InterPro"/>
</dbReference>
<dbReference type="InterPro" id="IPR011701">
    <property type="entry name" value="MFS"/>
</dbReference>
<keyword evidence="3" id="KW-1003">Cell membrane</keyword>
<feature type="transmembrane region" description="Helical" evidence="7">
    <location>
        <begin position="171"/>
        <end position="190"/>
    </location>
</feature>
<evidence type="ECO:0000256" key="5">
    <source>
        <dbReference type="ARBA" id="ARBA00022989"/>
    </source>
</evidence>
<feature type="transmembrane region" description="Helical" evidence="7">
    <location>
        <begin position="252"/>
        <end position="270"/>
    </location>
</feature>
<keyword evidence="2" id="KW-0813">Transport</keyword>
<name>A0A1Y4QWD6_9ENTE</name>
<accession>A0A1Y4QWD6</accession>
<dbReference type="CDD" id="cd06173">
    <property type="entry name" value="MFS_MefA_like"/>
    <property type="match status" value="1"/>
</dbReference>
<evidence type="ECO:0000256" key="7">
    <source>
        <dbReference type="SAM" id="Phobius"/>
    </source>
</evidence>
<protein>
    <submittedName>
        <fullName evidence="9">MFS transporter</fullName>
    </submittedName>
</protein>
<reference evidence="10" key="1">
    <citation type="submission" date="2017-04" db="EMBL/GenBank/DDBJ databases">
        <title>Function of individual gut microbiota members based on whole genome sequencing of pure cultures obtained from chicken caecum.</title>
        <authorList>
            <person name="Medvecky M."/>
            <person name="Cejkova D."/>
            <person name="Polansky O."/>
            <person name="Karasova D."/>
            <person name="Kubasova T."/>
            <person name="Cizek A."/>
            <person name="Rychlik I."/>
        </authorList>
    </citation>
    <scope>NUCLEOTIDE SEQUENCE [LARGE SCALE GENOMIC DNA]</scope>
    <source>
        <strain evidence="10">An144</strain>
    </source>
</reference>
<feature type="transmembrane region" description="Helical" evidence="7">
    <location>
        <begin position="149"/>
        <end position="165"/>
    </location>
</feature>
<feature type="transmembrane region" description="Helical" evidence="7">
    <location>
        <begin position="77"/>
        <end position="96"/>
    </location>
</feature>
<dbReference type="SUPFAM" id="SSF103473">
    <property type="entry name" value="MFS general substrate transporter"/>
    <property type="match status" value="1"/>
</dbReference>
<proteinExistence type="predicted"/>
<keyword evidence="5 7" id="KW-1133">Transmembrane helix</keyword>
<feature type="transmembrane region" description="Helical" evidence="7">
    <location>
        <begin position="102"/>
        <end position="118"/>
    </location>
</feature>
<dbReference type="PANTHER" id="PTHR23513">
    <property type="entry name" value="INTEGRAL MEMBRANE EFFLUX PROTEIN-RELATED"/>
    <property type="match status" value="1"/>
</dbReference>
<dbReference type="PROSITE" id="PS50850">
    <property type="entry name" value="MFS"/>
    <property type="match status" value="1"/>
</dbReference>
<dbReference type="AlphaFoldDB" id="A0A1Y4QWD6"/>
<gene>
    <name evidence="9" type="ORF">B5E88_09305</name>
</gene>
<keyword evidence="4 7" id="KW-0812">Transmembrane</keyword>
<evidence type="ECO:0000256" key="2">
    <source>
        <dbReference type="ARBA" id="ARBA00022448"/>
    </source>
</evidence>
<dbReference type="PANTHER" id="PTHR23513:SF11">
    <property type="entry name" value="STAPHYLOFERRIN A TRANSPORTER"/>
    <property type="match status" value="1"/>
</dbReference>
<feature type="transmembrane region" description="Helical" evidence="7">
    <location>
        <begin position="318"/>
        <end position="339"/>
    </location>
</feature>
<evidence type="ECO:0000313" key="9">
    <source>
        <dbReference type="EMBL" id="OUQ09635.1"/>
    </source>
</evidence>
<evidence type="ECO:0000256" key="1">
    <source>
        <dbReference type="ARBA" id="ARBA00004651"/>
    </source>
</evidence>
<feature type="domain" description="Major facilitator superfamily (MFS) profile" evidence="8">
    <location>
        <begin position="1"/>
        <end position="403"/>
    </location>
</feature>
<organism evidence="9 10">
    <name type="scientific">Enterococcus cecorum</name>
    <dbReference type="NCBI Taxonomy" id="44008"/>
    <lineage>
        <taxon>Bacteria</taxon>
        <taxon>Bacillati</taxon>
        <taxon>Bacillota</taxon>
        <taxon>Bacilli</taxon>
        <taxon>Lactobacillales</taxon>
        <taxon>Enterococcaceae</taxon>
        <taxon>Enterococcus</taxon>
    </lineage>
</organism>